<accession>A0A4R2BHB7</accession>
<evidence type="ECO:0000259" key="4">
    <source>
        <dbReference type="PROSITE" id="PS50987"/>
    </source>
</evidence>
<evidence type="ECO:0000313" key="6">
    <source>
        <dbReference type="Proteomes" id="UP000295689"/>
    </source>
</evidence>
<name>A0A4R2BHB7_9BACI</name>
<keyword evidence="3" id="KW-0804">Transcription</keyword>
<sequence length="292" mass="34324">MNIKVLDSIVYEVLLSLSLYKRQTHLKYLAISKDWYEETKHKISNELHKEITELADLQFEDLSVHLIQHCPYNNFKGYHLWLSELPLGEMYELLAPYVSEKRGMPSDLDKRRKNHLLILLKWYREYFIDIEEMVSPILTHNIKNVDVSALKEHPFSEIEVITKGFNIENLQVSEVVLAPTWHFRPLSLVDIFNEKVVLTYPCSMGVRDETLLITKALAEDKRLQILSGMKEESKTFTELVQLIGMSKGNIHHHLLLLRSAGLLRITPTRQEYFLYNFRHCRIKELSDLLLSF</sequence>
<dbReference type="SMART" id="SM00418">
    <property type="entry name" value="HTH_ARSR"/>
    <property type="match status" value="1"/>
</dbReference>
<dbReference type="CDD" id="cd00090">
    <property type="entry name" value="HTH_ARSR"/>
    <property type="match status" value="1"/>
</dbReference>
<dbReference type="Gene3D" id="1.10.10.10">
    <property type="entry name" value="Winged helix-like DNA-binding domain superfamily/Winged helix DNA-binding domain"/>
    <property type="match status" value="1"/>
</dbReference>
<proteinExistence type="predicted"/>
<gene>
    <name evidence="5" type="ORF">EV146_10318</name>
</gene>
<protein>
    <submittedName>
        <fullName evidence="5">Regulatory ArsR family protein</fullName>
    </submittedName>
</protein>
<evidence type="ECO:0000313" key="5">
    <source>
        <dbReference type="EMBL" id="TCN26497.1"/>
    </source>
</evidence>
<dbReference type="InterPro" id="IPR051081">
    <property type="entry name" value="HTH_MetalResp_TranReg"/>
</dbReference>
<evidence type="ECO:0000256" key="3">
    <source>
        <dbReference type="ARBA" id="ARBA00023163"/>
    </source>
</evidence>
<dbReference type="Pfam" id="PF01022">
    <property type="entry name" value="HTH_5"/>
    <property type="match status" value="1"/>
</dbReference>
<dbReference type="AlphaFoldDB" id="A0A4R2BHB7"/>
<comment type="caution">
    <text evidence="5">The sequence shown here is derived from an EMBL/GenBank/DDBJ whole genome shotgun (WGS) entry which is preliminary data.</text>
</comment>
<dbReference type="PANTHER" id="PTHR33154:SF33">
    <property type="entry name" value="TRANSCRIPTIONAL REPRESSOR SDPR"/>
    <property type="match status" value="1"/>
</dbReference>
<dbReference type="EMBL" id="SLVV01000003">
    <property type="protein sequence ID" value="TCN26497.1"/>
    <property type="molecule type" value="Genomic_DNA"/>
</dbReference>
<dbReference type="RefSeq" id="WP_132002702.1">
    <property type="nucleotide sequence ID" value="NZ_JABUHM010000002.1"/>
</dbReference>
<reference evidence="5 6" key="1">
    <citation type="journal article" date="2015" name="Stand. Genomic Sci.">
        <title>Genomic Encyclopedia of Bacterial and Archaeal Type Strains, Phase III: the genomes of soil and plant-associated and newly described type strains.</title>
        <authorList>
            <person name="Whitman W.B."/>
            <person name="Woyke T."/>
            <person name="Klenk H.P."/>
            <person name="Zhou Y."/>
            <person name="Lilburn T.G."/>
            <person name="Beck B.J."/>
            <person name="De Vos P."/>
            <person name="Vandamme P."/>
            <person name="Eisen J.A."/>
            <person name="Garrity G."/>
            <person name="Hugenholtz P."/>
            <person name="Kyrpides N.C."/>
        </authorList>
    </citation>
    <scope>NUCLEOTIDE SEQUENCE [LARGE SCALE GENOMIC DNA]</scope>
    <source>
        <strain evidence="5 6">CV53</strain>
    </source>
</reference>
<organism evidence="5 6">
    <name type="scientific">Mesobacillus foraminis</name>
    <dbReference type="NCBI Taxonomy" id="279826"/>
    <lineage>
        <taxon>Bacteria</taxon>
        <taxon>Bacillati</taxon>
        <taxon>Bacillota</taxon>
        <taxon>Bacilli</taxon>
        <taxon>Bacillales</taxon>
        <taxon>Bacillaceae</taxon>
        <taxon>Mesobacillus</taxon>
    </lineage>
</organism>
<keyword evidence="1" id="KW-0805">Transcription regulation</keyword>
<dbReference type="InterPro" id="IPR011991">
    <property type="entry name" value="ArsR-like_HTH"/>
</dbReference>
<feature type="domain" description="HTH arsR-type" evidence="4">
    <location>
        <begin position="202"/>
        <end position="292"/>
    </location>
</feature>
<evidence type="ECO:0000256" key="2">
    <source>
        <dbReference type="ARBA" id="ARBA00023125"/>
    </source>
</evidence>
<keyword evidence="2" id="KW-0238">DNA-binding</keyword>
<dbReference type="InterPro" id="IPR036388">
    <property type="entry name" value="WH-like_DNA-bd_sf"/>
</dbReference>
<dbReference type="SUPFAM" id="SSF46785">
    <property type="entry name" value="Winged helix' DNA-binding domain"/>
    <property type="match status" value="1"/>
</dbReference>
<dbReference type="PANTHER" id="PTHR33154">
    <property type="entry name" value="TRANSCRIPTIONAL REGULATOR, ARSR FAMILY"/>
    <property type="match status" value="1"/>
</dbReference>
<dbReference type="GO" id="GO:0003700">
    <property type="term" value="F:DNA-binding transcription factor activity"/>
    <property type="evidence" value="ECO:0007669"/>
    <property type="project" value="InterPro"/>
</dbReference>
<dbReference type="PROSITE" id="PS50987">
    <property type="entry name" value="HTH_ARSR_2"/>
    <property type="match status" value="1"/>
</dbReference>
<dbReference type="Proteomes" id="UP000295689">
    <property type="component" value="Unassembled WGS sequence"/>
</dbReference>
<dbReference type="InterPro" id="IPR001845">
    <property type="entry name" value="HTH_ArsR_DNA-bd_dom"/>
</dbReference>
<evidence type="ECO:0000256" key="1">
    <source>
        <dbReference type="ARBA" id="ARBA00023015"/>
    </source>
</evidence>
<dbReference type="GO" id="GO:0003677">
    <property type="term" value="F:DNA binding"/>
    <property type="evidence" value="ECO:0007669"/>
    <property type="project" value="UniProtKB-KW"/>
</dbReference>
<keyword evidence="6" id="KW-1185">Reference proteome</keyword>
<dbReference type="InterPro" id="IPR036390">
    <property type="entry name" value="WH_DNA-bd_sf"/>
</dbReference>